<dbReference type="PANTHER" id="PTHR33336:SF3">
    <property type="entry name" value="ABM DOMAIN-CONTAINING PROTEIN"/>
    <property type="match status" value="1"/>
</dbReference>
<dbReference type="EMBL" id="UFSW01000001">
    <property type="protein sequence ID" value="SUU97831.1"/>
    <property type="molecule type" value="Genomic_DNA"/>
</dbReference>
<proteinExistence type="predicted"/>
<dbReference type="eggNOG" id="COG1359">
    <property type="taxonomic scope" value="Bacteria"/>
</dbReference>
<sequence length="233" mass="26282">MKKILTTLTLAASLNVQAAPVINFFELGIAQGQHAEFNQVGKHNIDTSIAKEKGTLAMYAVQPSEQPDMAYMVEIYADDAAYQTHRQSPQYQAFLAQSPTILTDHKVFTPLVPQFLGDKKVQATASYRTNLVMVEVKPQHNTDFKRIVSQEMAQSLKAENGVLAMYAATYKNQPNKWLFFEIYADDAAYQAHRQTPHFQAYLKDTAAMLESKNFRTIQPLYLGNQGGLNWVEK</sequence>
<evidence type="ECO:0000313" key="2">
    <source>
        <dbReference type="Proteomes" id="UP000254620"/>
    </source>
</evidence>
<gene>
    <name evidence="1" type="ORF">NCTC10926_01229</name>
</gene>
<accession>A0A0F5ERW4</accession>
<name>A0A0F5ERW4_AVIPA</name>
<dbReference type="Gene3D" id="3.30.70.100">
    <property type="match status" value="1"/>
</dbReference>
<dbReference type="STRING" id="728.VY92_08690"/>
<dbReference type="GeneID" id="66255468"/>
<dbReference type="InterPro" id="IPR007138">
    <property type="entry name" value="ABM_dom"/>
</dbReference>
<dbReference type="GO" id="GO:0003824">
    <property type="term" value="F:catalytic activity"/>
    <property type="evidence" value="ECO:0007669"/>
    <property type="project" value="TreeGrafter"/>
</dbReference>
<protein>
    <submittedName>
        <fullName evidence="1">Autoinducer-2 (AI-2) modifying protein LsrG</fullName>
    </submittedName>
</protein>
<dbReference type="Proteomes" id="UP000254620">
    <property type="component" value="Unassembled WGS sequence"/>
</dbReference>
<dbReference type="OrthoDB" id="9812754at2"/>
<organism evidence="1 2">
    <name type="scientific">Avibacterium paragallinarum</name>
    <name type="common">Haemophilus gallinarum</name>
    <dbReference type="NCBI Taxonomy" id="728"/>
    <lineage>
        <taxon>Bacteria</taxon>
        <taxon>Pseudomonadati</taxon>
        <taxon>Pseudomonadota</taxon>
        <taxon>Gammaproteobacteria</taxon>
        <taxon>Pasteurellales</taxon>
        <taxon>Pasteurellaceae</taxon>
        <taxon>Avibacterium</taxon>
    </lineage>
</organism>
<dbReference type="PROSITE" id="PS51725">
    <property type="entry name" value="ABM"/>
    <property type="match status" value="2"/>
</dbReference>
<dbReference type="InterPro" id="IPR050744">
    <property type="entry name" value="AI-2_Isomerase_LsrG"/>
</dbReference>
<dbReference type="RefSeq" id="WP_046097419.1">
    <property type="nucleotide sequence ID" value="NZ_CP050316.1"/>
</dbReference>
<dbReference type="InterPro" id="IPR011008">
    <property type="entry name" value="Dimeric_a/b-barrel"/>
</dbReference>
<dbReference type="Pfam" id="PF03992">
    <property type="entry name" value="ABM"/>
    <property type="match status" value="2"/>
</dbReference>
<dbReference type="AlphaFoldDB" id="A0A0F5ERW4"/>
<dbReference type="PANTHER" id="PTHR33336">
    <property type="entry name" value="QUINOL MONOOXYGENASE YGIN-RELATED"/>
    <property type="match status" value="1"/>
</dbReference>
<reference evidence="1 2" key="1">
    <citation type="submission" date="2018-06" db="EMBL/GenBank/DDBJ databases">
        <authorList>
            <consortium name="Pathogen Informatics"/>
            <person name="Doyle S."/>
        </authorList>
    </citation>
    <scope>NUCLEOTIDE SEQUENCE [LARGE SCALE GENOMIC DNA]</scope>
    <source>
        <strain evidence="1 2">NCTC10926</strain>
    </source>
</reference>
<evidence type="ECO:0000313" key="1">
    <source>
        <dbReference type="EMBL" id="SUU97831.1"/>
    </source>
</evidence>
<dbReference type="SUPFAM" id="SSF54909">
    <property type="entry name" value="Dimeric alpha+beta barrel"/>
    <property type="match status" value="2"/>
</dbReference>